<name>A0ABV4IJ32_9BURK</name>
<dbReference type="RefSeq" id="WP_370893845.1">
    <property type="nucleotide sequence ID" value="NZ_JBGJLR010000020.1"/>
</dbReference>
<feature type="compositionally biased region" description="Polar residues" evidence="1">
    <location>
        <begin position="241"/>
        <end position="252"/>
    </location>
</feature>
<evidence type="ECO:0000259" key="2">
    <source>
        <dbReference type="PROSITE" id="PS51750"/>
    </source>
</evidence>
<accession>A0ABV4IJ32</accession>
<evidence type="ECO:0000313" key="4">
    <source>
        <dbReference type="Proteomes" id="UP001567350"/>
    </source>
</evidence>
<feature type="compositionally biased region" description="Low complexity" evidence="1">
    <location>
        <begin position="228"/>
        <end position="238"/>
    </location>
</feature>
<gene>
    <name evidence="3" type="ORF">ACBP88_15180</name>
</gene>
<feature type="region of interest" description="Disordered" evidence="1">
    <location>
        <begin position="228"/>
        <end position="252"/>
    </location>
</feature>
<protein>
    <submittedName>
        <fullName evidence="3">Bro-N domain-containing protein</fullName>
    </submittedName>
</protein>
<dbReference type="InterPro" id="IPR003497">
    <property type="entry name" value="BRO_N_domain"/>
</dbReference>
<proteinExistence type="predicted"/>
<dbReference type="SMART" id="SM01040">
    <property type="entry name" value="Bro-N"/>
    <property type="match status" value="1"/>
</dbReference>
<evidence type="ECO:0000313" key="3">
    <source>
        <dbReference type="EMBL" id="MEZ2740770.1"/>
    </source>
</evidence>
<organism evidence="3 4">
    <name type="scientific">Comamonas jiangduensis</name>
    <dbReference type="NCBI Taxonomy" id="1194168"/>
    <lineage>
        <taxon>Bacteria</taxon>
        <taxon>Pseudomonadati</taxon>
        <taxon>Pseudomonadota</taxon>
        <taxon>Betaproteobacteria</taxon>
        <taxon>Burkholderiales</taxon>
        <taxon>Comamonadaceae</taxon>
        <taxon>Comamonas</taxon>
    </lineage>
</organism>
<feature type="domain" description="Bro-N" evidence="2">
    <location>
        <begin position="5"/>
        <end position="120"/>
    </location>
</feature>
<keyword evidence="4" id="KW-1185">Reference proteome</keyword>
<dbReference type="PROSITE" id="PS51750">
    <property type="entry name" value="BRO_N"/>
    <property type="match status" value="1"/>
</dbReference>
<evidence type="ECO:0000256" key="1">
    <source>
        <dbReference type="SAM" id="MobiDB-lite"/>
    </source>
</evidence>
<dbReference type="Proteomes" id="UP001567350">
    <property type="component" value="Unassembled WGS sequence"/>
</dbReference>
<dbReference type="Pfam" id="PF02498">
    <property type="entry name" value="Bro-N"/>
    <property type="match status" value="1"/>
</dbReference>
<dbReference type="EMBL" id="JBGJLR010000020">
    <property type="protein sequence ID" value="MEZ2740770.1"/>
    <property type="molecule type" value="Genomic_DNA"/>
</dbReference>
<reference evidence="3 4" key="1">
    <citation type="submission" date="2024-08" db="EMBL/GenBank/DDBJ databases">
        <authorList>
            <person name="Feng Z."/>
            <person name="Ronholm J."/>
        </authorList>
    </citation>
    <scope>NUCLEOTIDE SEQUENCE [LARGE SCALE GENOMIC DNA]</scope>
    <source>
        <strain evidence="3 4">4-AB0-8</strain>
    </source>
</reference>
<comment type="caution">
    <text evidence="3">The sequence shown here is derived from an EMBL/GenBank/DDBJ whole genome shotgun (WGS) entry which is preliminary data.</text>
</comment>
<sequence length="252" mass="27673">MAENLNKRAAALSFRSTTFEIVDQHGQHWLKASDLARALGYAREDAVSRIYERNASEFHKGMTQTVNLTVSQNNGQLQRETRIFSLRGAHLLAMFARTSVAKEFRTWVLDVLEQQTGNHGQPPEATSRIDLARQLAHAATAQVYQAVFDAVLKDGEPPHFTRLLLGFTGNSHELRPHVQALEVGSIAMTLPQLAKAIRTDLMVPDTTLAHLAAACTARMAERAEAQARHAAAQSAAPAGITQGSLQLRQARH</sequence>